<name>A0A1B2LQP5_AERSA</name>
<reference evidence="1" key="1">
    <citation type="journal article" date="2016" name="FEMS Microbiol. Lett.">
        <title>Aeromonas salmonicida subsp. salmonicida strains isolated from Chinese freshwater fish contain a novel genomic island and possible regional-specific mobile genetic elements profiles.</title>
        <authorList>
            <person name="Long M."/>
            <person name="Nielsen T.K."/>
            <person name="Leisner J.J."/>
            <person name="Hansen L.H."/>
            <person name="Shen Z.X."/>
            <person name="Zhang Q.Q."/>
            <person name="Li A."/>
        </authorList>
    </citation>
    <scope>NUCLEOTIDE SEQUENCE</scope>
    <source>
        <strain evidence="1">BG</strain>
    </source>
</reference>
<dbReference type="AlphaFoldDB" id="A0A1B2LQP5"/>
<organism evidence="1">
    <name type="scientific">Aeromonas salmonicida</name>
    <dbReference type="NCBI Taxonomy" id="645"/>
    <lineage>
        <taxon>Bacteria</taxon>
        <taxon>Pseudomonadati</taxon>
        <taxon>Pseudomonadota</taxon>
        <taxon>Gammaproteobacteria</taxon>
        <taxon>Aeromonadales</taxon>
        <taxon>Aeromonadaceae</taxon>
        <taxon>Aeromonas</taxon>
    </lineage>
</organism>
<proteinExistence type="predicted"/>
<sequence>MVSLFSGRLKDDELRRRRDLLDLAEQPLELEVVAQVAVADDPQFATFALAPT</sequence>
<dbReference type="EMBL" id="KX231277">
    <property type="protein sequence ID" value="AOA33907.1"/>
    <property type="molecule type" value="Genomic_DNA"/>
</dbReference>
<protein>
    <submittedName>
        <fullName evidence="1">Uncharacterized protein</fullName>
    </submittedName>
</protein>
<accession>A0A1B2LQP5</accession>
<evidence type="ECO:0000313" key="1">
    <source>
        <dbReference type="EMBL" id="AOA33907.1"/>
    </source>
</evidence>